<sequence length="251" mass="28670">MKTQFDEQLKKLDSDIRWNQQRNLKVRRDIEAEIGKMQTKNPFIKNLLVYSSTIVAFALFAVMIGLSLTSINDSQSPSSEVPIVDSEEEGPLDDEQNWVETEDESDPEDDVKMTENRNSWTDEEMENDISAGIILTHRQLTKFVEGEWVPDYNTLEGQQEFSQLHSYISQASTAAFHLSADNYLYVDLMNLNSVLGEAFQNKDDEGVLLAYQVVHDLDVAYNGFEPDQGPFGVTLYRDATYDVVRSYLGRE</sequence>
<name>A0A0B0IHL5_9BACI</name>
<keyword evidence="4" id="KW-1185">Reference proteome</keyword>
<accession>A0A0B0IHL5</accession>
<dbReference type="OrthoDB" id="2087420at2"/>
<feature type="compositionally biased region" description="Acidic residues" evidence="1">
    <location>
        <begin position="85"/>
        <end position="109"/>
    </location>
</feature>
<evidence type="ECO:0000313" key="4">
    <source>
        <dbReference type="Proteomes" id="UP000030832"/>
    </source>
</evidence>
<keyword evidence="2" id="KW-0472">Membrane</keyword>
<dbReference type="AlphaFoldDB" id="A0A0B0IHL5"/>
<evidence type="ECO:0000256" key="1">
    <source>
        <dbReference type="SAM" id="MobiDB-lite"/>
    </source>
</evidence>
<evidence type="ECO:0000256" key="2">
    <source>
        <dbReference type="SAM" id="Phobius"/>
    </source>
</evidence>
<feature type="region of interest" description="Disordered" evidence="1">
    <location>
        <begin position="73"/>
        <end position="116"/>
    </location>
</feature>
<reference evidence="3 4" key="1">
    <citation type="submission" date="2014-09" db="EMBL/GenBank/DDBJ databases">
        <title>Genome sequencing and annotation of Bacillus Okhensis strain Kh10-101T.</title>
        <authorList>
            <person name="Prakash J.S."/>
        </authorList>
    </citation>
    <scope>NUCLEOTIDE SEQUENCE [LARGE SCALE GENOMIC DNA]</scope>
    <source>
        <strain evidence="4">Kh10-101T</strain>
    </source>
</reference>
<comment type="caution">
    <text evidence="3">The sequence shown here is derived from an EMBL/GenBank/DDBJ whole genome shotgun (WGS) entry which is preliminary data.</text>
</comment>
<keyword evidence="2" id="KW-1133">Transmembrane helix</keyword>
<gene>
    <name evidence="3" type="ORF">LQ50_17215</name>
</gene>
<evidence type="ECO:0000313" key="3">
    <source>
        <dbReference type="EMBL" id="KHF39161.1"/>
    </source>
</evidence>
<dbReference type="EMBL" id="JRJU01000023">
    <property type="protein sequence ID" value="KHF39161.1"/>
    <property type="molecule type" value="Genomic_DNA"/>
</dbReference>
<dbReference type="RefSeq" id="WP_034631253.1">
    <property type="nucleotide sequence ID" value="NZ_JRJU01000023.1"/>
</dbReference>
<proteinExistence type="predicted"/>
<dbReference type="eggNOG" id="ENOG5030DR1">
    <property type="taxonomic scope" value="Bacteria"/>
</dbReference>
<organism evidence="3 4">
    <name type="scientific">Halalkalibacter okhensis</name>
    <dbReference type="NCBI Taxonomy" id="333138"/>
    <lineage>
        <taxon>Bacteria</taxon>
        <taxon>Bacillati</taxon>
        <taxon>Bacillota</taxon>
        <taxon>Bacilli</taxon>
        <taxon>Bacillales</taxon>
        <taxon>Bacillaceae</taxon>
        <taxon>Halalkalibacter</taxon>
    </lineage>
</organism>
<keyword evidence="2" id="KW-0812">Transmembrane</keyword>
<feature type="transmembrane region" description="Helical" evidence="2">
    <location>
        <begin position="47"/>
        <end position="68"/>
    </location>
</feature>
<protein>
    <submittedName>
        <fullName evidence="3">Uncharacterized protein</fullName>
    </submittedName>
</protein>
<dbReference type="Proteomes" id="UP000030832">
    <property type="component" value="Unassembled WGS sequence"/>
</dbReference>